<dbReference type="AlphaFoldDB" id="A0A078MJC6"/>
<dbReference type="PANTHER" id="PTHR43317">
    <property type="entry name" value="THERMOSPERMINE SYNTHASE ACAULIS5"/>
    <property type="match status" value="1"/>
</dbReference>
<proteinExistence type="predicted"/>
<dbReference type="InterPro" id="IPR029063">
    <property type="entry name" value="SAM-dependent_MTases_sf"/>
</dbReference>
<keyword evidence="1" id="KW-0620">Polyamine biosynthesis</keyword>
<dbReference type="GO" id="GO:0006596">
    <property type="term" value="P:polyamine biosynthetic process"/>
    <property type="evidence" value="ECO:0007669"/>
    <property type="project" value="UniProtKB-KW"/>
</dbReference>
<reference evidence="2" key="1">
    <citation type="submission" date="2014-07" db="EMBL/GenBank/DDBJ databases">
        <authorList>
            <person name="Urmite Genomes Urmite Genomes"/>
        </authorList>
    </citation>
    <scope>NUCLEOTIDE SEQUENCE</scope>
    <source>
        <strain evidence="2">12M76_air</strain>
    </source>
</reference>
<dbReference type="PATRIC" id="fig|1461581.3.peg.2687"/>
<accession>A0A078MJC6</accession>
<dbReference type="Pfam" id="PF01564">
    <property type="entry name" value="Spermine_synth"/>
    <property type="match status" value="1"/>
</dbReference>
<dbReference type="PANTHER" id="PTHR43317:SF1">
    <property type="entry name" value="THERMOSPERMINE SYNTHASE ACAULIS5"/>
    <property type="match status" value="1"/>
</dbReference>
<gene>
    <name evidence="2" type="ORF">BN1049_02728</name>
</gene>
<protein>
    <submittedName>
        <fullName evidence="2">Spermidine synthase</fullName>
    </submittedName>
</protein>
<organism evidence="2">
    <name type="scientific">Pseudomonas saudimassiliensis</name>
    <dbReference type="NCBI Taxonomy" id="1461581"/>
    <lineage>
        <taxon>Bacteria</taxon>
        <taxon>Pseudomonadati</taxon>
        <taxon>Pseudomonadota</taxon>
        <taxon>Gammaproteobacteria</taxon>
        <taxon>Pseudomonadales</taxon>
        <taxon>Pseudomonadaceae</taxon>
        <taxon>Pseudomonas</taxon>
    </lineage>
</organism>
<evidence type="ECO:0000313" key="2">
    <source>
        <dbReference type="EMBL" id="CEA06344.1"/>
    </source>
</evidence>
<sequence>MSWWNTLLGMLLMIDRETLLEKRRDDYGTLRITENREGYRFLYFGEQTEQSCIFMADPAWLEYDYTRAMLLGAFWCRPEPEITLLGLGGGALANCLVRHFAPAGVRVVELRGEVLALAREWLALSTDPRLQVDIGGAEKHVAAAPGSCDLLGVDLYMEGGLSRLQMQREFFLDCQRALRPGGVLVINQWQMGETGLPYAAPLLRDLFGDQYLQVQVEEGNIILFVPALGDPPLATDRAAMVEWAAGLEPALGYSLMPYINELRRAGDNPGP</sequence>
<dbReference type="EMBL" id="LM997413">
    <property type="protein sequence ID" value="CEA06344.1"/>
    <property type="molecule type" value="Genomic_DNA"/>
</dbReference>
<dbReference type="EMBL" id="LK391969">
    <property type="protein sequence ID" value="CEF27769.1"/>
    <property type="molecule type" value="Genomic_DNA"/>
</dbReference>
<dbReference type="CDD" id="cd02440">
    <property type="entry name" value="AdoMet_MTases"/>
    <property type="match status" value="1"/>
</dbReference>
<dbReference type="Gene3D" id="3.40.50.150">
    <property type="entry name" value="Vaccinia Virus protein VP39"/>
    <property type="match status" value="1"/>
</dbReference>
<name>A0A078MJC6_9PSED</name>
<evidence type="ECO:0000256" key="1">
    <source>
        <dbReference type="ARBA" id="ARBA00023115"/>
    </source>
</evidence>
<dbReference type="SUPFAM" id="SSF53335">
    <property type="entry name" value="S-adenosyl-L-methionine-dependent methyltransferases"/>
    <property type="match status" value="1"/>
</dbReference>